<dbReference type="PROSITE" id="PS50885">
    <property type="entry name" value="HAMP"/>
    <property type="match status" value="1"/>
</dbReference>
<sequence length="455" mass="48624">MRSLRMRLFAALMVILLGFWIGWHLIAGFRLYDTDTGWWDVSLSDAGGQILRALPPALDPATLATHAPLLQPFDDAVLSYQVWVDGRRVLRSPTAPEAPLRPSFTDGAGREDVGGVTWWVHAVSDPARHVQVQVGRRQDAVAHDVRSLTLFSLINSVLIVAILSAATWAVVRWSLAPVRRILATLAGRSPLDLTPLPLTGLPKEISPLVGAFNRLLSRTERAVQGERRFIADAAHELRTPLAALSIHAHVALHASDDAQRASALRQLASGVARCARLSEQLLDLARLEAMHNGDTHTPLDLAQLVAMVLADFEVLARQRGQSLALRLEPCLVRGDLDALGILLRNLVDNALRFSPDGGHAAVSCSPEPAGAGPAMVRLTVADNGPGVPATEQERIFDAFYRVAGSGQRGSGIGLSLVARIARNHGARIETGPGLGGGGLAVSVLLPAAEEAPDRA</sequence>
<dbReference type="Gene3D" id="1.10.287.130">
    <property type="match status" value="1"/>
</dbReference>
<keyword evidence="6 13" id="KW-0812">Transmembrane</keyword>
<accession>A0ABT6AIZ4</accession>
<feature type="transmembrane region" description="Helical" evidence="13">
    <location>
        <begin position="150"/>
        <end position="171"/>
    </location>
</feature>
<dbReference type="InterPro" id="IPR050428">
    <property type="entry name" value="TCS_sensor_his_kinase"/>
</dbReference>
<comment type="subcellular location">
    <subcellularLocation>
        <location evidence="2">Membrane</location>
        <topology evidence="2">Multi-pass membrane protein</topology>
    </subcellularLocation>
</comment>
<evidence type="ECO:0000256" key="3">
    <source>
        <dbReference type="ARBA" id="ARBA00012438"/>
    </source>
</evidence>
<evidence type="ECO:0000256" key="12">
    <source>
        <dbReference type="ARBA" id="ARBA00023136"/>
    </source>
</evidence>
<dbReference type="RefSeq" id="WP_276264157.1">
    <property type="nucleotide sequence ID" value="NZ_JARJLM010000111.1"/>
</dbReference>
<dbReference type="PANTHER" id="PTHR45436">
    <property type="entry name" value="SENSOR HISTIDINE KINASE YKOH"/>
    <property type="match status" value="1"/>
</dbReference>
<evidence type="ECO:0000256" key="2">
    <source>
        <dbReference type="ARBA" id="ARBA00004141"/>
    </source>
</evidence>
<name>A0ABT6AIZ4_9BURK</name>
<evidence type="ECO:0000256" key="9">
    <source>
        <dbReference type="ARBA" id="ARBA00022840"/>
    </source>
</evidence>
<dbReference type="InterPro" id="IPR005467">
    <property type="entry name" value="His_kinase_dom"/>
</dbReference>
<keyword evidence="5" id="KW-0808">Transferase</keyword>
<dbReference type="Proteomes" id="UP001216674">
    <property type="component" value="Unassembled WGS sequence"/>
</dbReference>
<dbReference type="InterPro" id="IPR003594">
    <property type="entry name" value="HATPase_dom"/>
</dbReference>
<feature type="domain" description="Histidine kinase" evidence="14">
    <location>
        <begin position="232"/>
        <end position="449"/>
    </location>
</feature>
<dbReference type="SUPFAM" id="SSF47384">
    <property type="entry name" value="Homodimeric domain of signal transducing histidine kinase"/>
    <property type="match status" value="1"/>
</dbReference>
<dbReference type="EC" id="2.7.13.3" evidence="3"/>
<dbReference type="InterPro" id="IPR004358">
    <property type="entry name" value="Sig_transdc_His_kin-like_C"/>
</dbReference>
<dbReference type="Gene3D" id="3.30.565.10">
    <property type="entry name" value="Histidine kinase-like ATPase, C-terminal domain"/>
    <property type="match status" value="1"/>
</dbReference>
<comment type="caution">
    <text evidence="16">The sequence shown here is derived from an EMBL/GenBank/DDBJ whole genome shotgun (WGS) entry which is preliminary data.</text>
</comment>
<keyword evidence="12 13" id="KW-0472">Membrane</keyword>
<evidence type="ECO:0000256" key="1">
    <source>
        <dbReference type="ARBA" id="ARBA00000085"/>
    </source>
</evidence>
<evidence type="ECO:0000313" key="17">
    <source>
        <dbReference type="Proteomes" id="UP001216674"/>
    </source>
</evidence>
<reference evidence="16 17" key="1">
    <citation type="submission" date="2023-03" db="EMBL/GenBank/DDBJ databases">
        <title>Draft assemblies of triclosan tolerant bacteria isolated from returned activated sludge.</title>
        <authorList>
            <person name="Van Hamelsveld S."/>
        </authorList>
    </citation>
    <scope>NUCLEOTIDE SEQUENCE [LARGE SCALE GENOMIC DNA]</scope>
    <source>
        <strain evidence="16 17">GW210010_S58</strain>
    </source>
</reference>
<dbReference type="InterPro" id="IPR003661">
    <property type="entry name" value="HisK_dim/P_dom"/>
</dbReference>
<dbReference type="PROSITE" id="PS50109">
    <property type="entry name" value="HIS_KIN"/>
    <property type="match status" value="1"/>
</dbReference>
<proteinExistence type="predicted"/>
<dbReference type="SUPFAM" id="SSF55874">
    <property type="entry name" value="ATPase domain of HSP90 chaperone/DNA topoisomerase II/histidine kinase"/>
    <property type="match status" value="1"/>
</dbReference>
<dbReference type="CDD" id="cd00082">
    <property type="entry name" value="HisKA"/>
    <property type="match status" value="1"/>
</dbReference>
<gene>
    <name evidence="16" type="ORF">P3W85_06400</name>
</gene>
<evidence type="ECO:0000256" key="4">
    <source>
        <dbReference type="ARBA" id="ARBA00022553"/>
    </source>
</evidence>
<evidence type="ECO:0000256" key="10">
    <source>
        <dbReference type="ARBA" id="ARBA00022989"/>
    </source>
</evidence>
<dbReference type="InterPro" id="IPR036890">
    <property type="entry name" value="HATPase_C_sf"/>
</dbReference>
<dbReference type="PRINTS" id="PR00344">
    <property type="entry name" value="BCTRLSENSOR"/>
</dbReference>
<keyword evidence="7" id="KW-0547">Nucleotide-binding</keyword>
<dbReference type="SMART" id="SM00387">
    <property type="entry name" value="HATPase_c"/>
    <property type="match status" value="1"/>
</dbReference>
<organism evidence="16 17">
    <name type="scientific">Cupriavidus basilensis</name>
    <dbReference type="NCBI Taxonomy" id="68895"/>
    <lineage>
        <taxon>Bacteria</taxon>
        <taxon>Pseudomonadati</taxon>
        <taxon>Pseudomonadota</taxon>
        <taxon>Betaproteobacteria</taxon>
        <taxon>Burkholderiales</taxon>
        <taxon>Burkholderiaceae</taxon>
        <taxon>Cupriavidus</taxon>
    </lineage>
</organism>
<evidence type="ECO:0000259" key="14">
    <source>
        <dbReference type="PROSITE" id="PS50109"/>
    </source>
</evidence>
<keyword evidence="8" id="KW-0418">Kinase</keyword>
<feature type="domain" description="HAMP" evidence="15">
    <location>
        <begin position="172"/>
        <end position="224"/>
    </location>
</feature>
<keyword evidence="11" id="KW-0902">Two-component regulatory system</keyword>
<dbReference type="SMART" id="SM00388">
    <property type="entry name" value="HisKA"/>
    <property type="match status" value="1"/>
</dbReference>
<dbReference type="EMBL" id="JARJLM010000111">
    <property type="protein sequence ID" value="MDF3832576.1"/>
    <property type="molecule type" value="Genomic_DNA"/>
</dbReference>
<evidence type="ECO:0000256" key="7">
    <source>
        <dbReference type="ARBA" id="ARBA00022741"/>
    </source>
</evidence>
<evidence type="ECO:0000256" key="11">
    <source>
        <dbReference type="ARBA" id="ARBA00023012"/>
    </source>
</evidence>
<dbReference type="Pfam" id="PF02518">
    <property type="entry name" value="HATPase_c"/>
    <property type="match status" value="1"/>
</dbReference>
<evidence type="ECO:0000256" key="6">
    <source>
        <dbReference type="ARBA" id="ARBA00022692"/>
    </source>
</evidence>
<protein>
    <recommendedName>
        <fullName evidence="3">histidine kinase</fullName>
        <ecNumber evidence="3">2.7.13.3</ecNumber>
    </recommendedName>
</protein>
<keyword evidence="17" id="KW-1185">Reference proteome</keyword>
<keyword evidence="9 16" id="KW-0067">ATP-binding</keyword>
<comment type="catalytic activity">
    <reaction evidence="1">
        <text>ATP + protein L-histidine = ADP + protein N-phospho-L-histidine.</text>
        <dbReference type="EC" id="2.7.13.3"/>
    </reaction>
</comment>
<dbReference type="GO" id="GO:0005524">
    <property type="term" value="F:ATP binding"/>
    <property type="evidence" value="ECO:0007669"/>
    <property type="project" value="UniProtKB-KW"/>
</dbReference>
<evidence type="ECO:0000259" key="15">
    <source>
        <dbReference type="PROSITE" id="PS50885"/>
    </source>
</evidence>
<keyword evidence="4" id="KW-0597">Phosphoprotein</keyword>
<keyword evidence="10 13" id="KW-1133">Transmembrane helix</keyword>
<dbReference type="PANTHER" id="PTHR45436:SF14">
    <property type="entry name" value="SENSOR PROTEIN QSEC"/>
    <property type="match status" value="1"/>
</dbReference>
<dbReference type="InterPro" id="IPR036097">
    <property type="entry name" value="HisK_dim/P_sf"/>
</dbReference>
<dbReference type="CDD" id="cd00075">
    <property type="entry name" value="HATPase"/>
    <property type="match status" value="1"/>
</dbReference>
<evidence type="ECO:0000256" key="8">
    <source>
        <dbReference type="ARBA" id="ARBA00022777"/>
    </source>
</evidence>
<dbReference type="InterPro" id="IPR003660">
    <property type="entry name" value="HAMP_dom"/>
</dbReference>
<evidence type="ECO:0000313" key="16">
    <source>
        <dbReference type="EMBL" id="MDF3832576.1"/>
    </source>
</evidence>
<dbReference type="Pfam" id="PF00512">
    <property type="entry name" value="HisKA"/>
    <property type="match status" value="1"/>
</dbReference>
<evidence type="ECO:0000256" key="13">
    <source>
        <dbReference type="SAM" id="Phobius"/>
    </source>
</evidence>
<evidence type="ECO:0000256" key="5">
    <source>
        <dbReference type="ARBA" id="ARBA00022679"/>
    </source>
</evidence>